<dbReference type="Proteomes" id="UP000199045">
    <property type="component" value="Unassembled WGS sequence"/>
</dbReference>
<evidence type="ECO:0000313" key="3">
    <source>
        <dbReference type="EMBL" id="SDF54380.1"/>
    </source>
</evidence>
<dbReference type="PANTHER" id="PTHR43547:SF2">
    <property type="entry name" value="HYBRID SIGNAL TRANSDUCTION HISTIDINE KINASE C"/>
    <property type="match status" value="1"/>
</dbReference>
<dbReference type="SUPFAM" id="SSF55874">
    <property type="entry name" value="ATPase domain of HSP90 chaperone/DNA topoisomerase II/histidine kinase"/>
    <property type="match status" value="1"/>
</dbReference>
<dbReference type="InterPro" id="IPR003594">
    <property type="entry name" value="HATPase_dom"/>
</dbReference>
<dbReference type="SMART" id="SM00387">
    <property type="entry name" value="HATPase_c"/>
    <property type="match status" value="1"/>
</dbReference>
<feature type="domain" description="Histidine kinase" evidence="2">
    <location>
        <begin position="100"/>
        <end position="318"/>
    </location>
</feature>
<dbReference type="InterPro" id="IPR036890">
    <property type="entry name" value="HATPase_C_sf"/>
</dbReference>
<keyword evidence="3" id="KW-0808">Transferase</keyword>
<evidence type="ECO:0000313" key="4">
    <source>
        <dbReference type="Proteomes" id="UP000199045"/>
    </source>
</evidence>
<protein>
    <submittedName>
        <fullName evidence="3">Signal transduction histidine kinase</fullName>
    </submittedName>
</protein>
<dbReference type="Gene3D" id="3.30.565.10">
    <property type="entry name" value="Histidine kinase-like ATPase, C-terminal domain"/>
    <property type="match status" value="1"/>
</dbReference>
<dbReference type="GO" id="GO:0000155">
    <property type="term" value="F:phosphorelay sensor kinase activity"/>
    <property type="evidence" value="ECO:0007669"/>
    <property type="project" value="TreeGrafter"/>
</dbReference>
<dbReference type="InterPro" id="IPR005467">
    <property type="entry name" value="His_kinase_dom"/>
</dbReference>
<dbReference type="Pfam" id="PF02518">
    <property type="entry name" value="HATPase_c"/>
    <property type="match status" value="1"/>
</dbReference>
<gene>
    <name evidence="3" type="ORF">SAMN04488121_102227</name>
</gene>
<dbReference type="RefSeq" id="WP_089830425.1">
    <property type="nucleotide sequence ID" value="NZ_FNBN01000002.1"/>
</dbReference>
<name>A0A1G7LZP3_CHIFI</name>
<proteinExistence type="predicted"/>
<keyword evidence="1" id="KW-0597">Phosphoprotein</keyword>
<keyword evidence="3" id="KW-0418">Kinase</keyword>
<dbReference type="AlphaFoldDB" id="A0A1G7LZP3"/>
<accession>A0A1G7LZP3</accession>
<sequence length="320" mass="36710">MNTQTQTLTRKKHFFPFCLSDEEMQYPMEVFYDFCARTDLRKETHRLDRLLEAISKSGSENNRNCYDLVDTEYRRLIEAAFLLTENVTREEVSVERFLGLFAHEIKTQLSAASLAVESLVDKTDSFFANRPDVAFYLTTLQSILFNSIHVLKNMINTVHFREECFFLRAEETSFKVADFIDECTIPQHILNESFNKSLIIELNELQGKTIITDKMKLGQIIQNFLINAYKHSKGKEIQLIGTGSNDHVSFSVVSYGQTISAEEIKRIVKIYYQAEPGNAGNGLGLYLCELYAEILRGNIKITSNKGITCFTIIIPCEVRD</sequence>
<dbReference type="STRING" id="104663.SAMN04488121_102227"/>
<dbReference type="PROSITE" id="PS50109">
    <property type="entry name" value="HIS_KIN"/>
    <property type="match status" value="1"/>
</dbReference>
<evidence type="ECO:0000256" key="1">
    <source>
        <dbReference type="ARBA" id="ARBA00022553"/>
    </source>
</evidence>
<dbReference type="OrthoDB" id="641493at2"/>
<dbReference type="PANTHER" id="PTHR43547">
    <property type="entry name" value="TWO-COMPONENT HISTIDINE KINASE"/>
    <property type="match status" value="1"/>
</dbReference>
<evidence type="ECO:0000259" key="2">
    <source>
        <dbReference type="PROSITE" id="PS50109"/>
    </source>
</evidence>
<organism evidence="3 4">
    <name type="scientific">Chitinophaga filiformis</name>
    <name type="common">Myxococcus filiformis</name>
    <name type="synonym">Flexibacter filiformis</name>
    <dbReference type="NCBI Taxonomy" id="104663"/>
    <lineage>
        <taxon>Bacteria</taxon>
        <taxon>Pseudomonadati</taxon>
        <taxon>Bacteroidota</taxon>
        <taxon>Chitinophagia</taxon>
        <taxon>Chitinophagales</taxon>
        <taxon>Chitinophagaceae</taxon>
        <taxon>Chitinophaga</taxon>
    </lineage>
</organism>
<reference evidence="3 4" key="1">
    <citation type="submission" date="2016-10" db="EMBL/GenBank/DDBJ databases">
        <authorList>
            <person name="de Groot N.N."/>
        </authorList>
    </citation>
    <scope>NUCLEOTIDE SEQUENCE [LARGE SCALE GENOMIC DNA]</scope>
    <source>
        <strain evidence="3 4">DSM 527</strain>
    </source>
</reference>
<dbReference type="EMBL" id="FNBN01000002">
    <property type="protein sequence ID" value="SDF54380.1"/>
    <property type="molecule type" value="Genomic_DNA"/>
</dbReference>